<dbReference type="Proteomes" id="UP000789366">
    <property type="component" value="Unassembled WGS sequence"/>
</dbReference>
<organism evidence="1 2">
    <name type="scientific">Cetraspora pellucida</name>
    <dbReference type="NCBI Taxonomy" id="1433469"/>
    <lineage>
        <taxon>Eukaryota</taxon>
        <taxon>Fungi</taxon>
        <taxon>Fungi incertae sedis</taxon>
        <taxon>Mucoromycota</taxon>
        <taxon>Glomeromycotina</taxon>
        <taxon>Glomeromycetes</taxon>
        <taxon>Diversisporales</taxon>
        <taxon>Gigasporaceae</taxon>
        <taxon>Cetraspora</taxon>
    </lineage>
</organism>
<keyword evidence="2" id="KW-1185">Reference proteome</keyword>
<comment type="caution">
    <text evidence="1">The sequence shown here is derived from an EMBL/GenBank/DDBJ whole genome shotgun (WGS) entry which is preliminary data.</text>
</comment>
<reference evidence="1" key="1">
    <citation type="submission" date="2021-06" db="EMBL/GenBank/DDBJ databases">
        <authorList>
            <person name="Kallberg Y."/>
            <person name="Tangrot J."/>
            <person name="Rosling A."/>
        </authorList>
    </citation>
    <scope>NUCLEOTIDE SEQUENCE</scope>
    <source>
        <strain evidence="1">28 12/20/2015</strain>
    </source>
</reference>
<gene>
    <name evidence="1" type="ORF">SPELUC_LOCUS8167</name>
</gene>
<name>A0ACA9N3A4_9GLOM</name>
<evidence type="ECO:0000313" key="1">
    <source>
        <dbReference type="EMBL" id="CAG8629355.1"/>
    </source>
</evidence>
<protein>
    <submittedName>
        <fullName evidence="1">17490_t:CDS:1</fullName>
    </submittedName>
</protein>
<dbReference type="EMBL" id="CAJVPW010011814">
    <property type="protein sequence ID" value="CAG8629355.1"/>
    <property type="molecule type" value="Genomic_DNA"/>
</dbReference>
<proteinExistence type="predicted"/>
<evidence type="ECO:0000313" key="2">
    <source>
        <dbReference type="Proteomes" id="UP000789366"/>
    </source>
</evidence>
<sequence>IRSAKSTSSFVVVSFNITQADPGYPVNRVFFKRAIIQSITFGGDLEDESQRTGKKVSPLETTYRHLTDAPCEGRDQHTESQIETSPTYRVKEEANQYETRTKAAQRQQAQRNCRNHEPAPKYSRKRPQCSYCNNKEHDVSMCPAVRRLDLRCTRLLTTLTEEQIQKVQEMVDSMLKEESKLDERNKDSPVSVNSPCISIPVVPSNLESDKLEPGKEVKNEKSNLEDSLEGILSVYDTLPWKVDWEKTEQREDHPSNTIQDLLNGNILHVSLHRAYVADLGPSLILNNGQNTQKN</sequence>
<feature type="non-terminal residue" evidence="1">
    <location>
        <position position="1"/>
    </location>
</feature>
<feature type="non-terminal residue" evidence="1">
    <location>
        <position position="294"/>
    </location>
</feature>
<accession>A0ACA9N3A4</accession>